<evidence type="ECO:0000259" key="4">
    <source>
        <dbReference type="PROSITE" id="PS00622"/>
    </source>
</evidence>
<protein>
    <submittedName>
        <fullName evidence="5">GAF domain-containing protein</fullName>
    </submittedName>
</protein>
<dbReference type="SUPFAM" id="SSF55781">
    <property type="entry name" value="GAF domain-like"/>
    <property type="match status" value="1"/>
</dbReference>
<dbReference type="Pfam" id="PF15915">
    <property type="entry name" value="BAT"/>
    <property type="match status" value="2"/>
</dbReference>
<dbReference type="OrthoDB" id="165911at2157"/>
<dbReference type="Pfam" id="PF04967">
    <property type="entry name" value="HTH_10"/>
    <property type="match status" value="1"/>
</dbReference>
<dbReference type="PROSITE" id="PS00622">
    <property type="entry name" value="HTH_LUXR_1"/>
    <property type="match status" value="1"/>
</dbReference>
<evidence type="ECO:0000256" key="3">
    <source>
        <dbReference type="SAM" id="MobiDB-lite"/>
    </source>
</evidence>
<sequence length="571" mass="61079">MSPHVVHASNEPMNEALATAPIGVIEATTDGEITAVNERAATLIETAPEAAVGEPLATGFPASAADHLSGILDDEPTPTAFEEYYPRIDRWLAVDVQVDDGLRLFVRETTEKHDLRQRAERLDRRLDRVQRIDALIVRVLQHVIGAADREEIARSVCERLGGADRYDFVWVGTREFNTDRLRVVDTAGTAPELRDRIDTALGETDSLPGQRAVDTGETQVIDAFADDASSPRGVRQAAFASGLQSCLAVPLEYQETVYGVVSVYAGQADGFSEQERAGLETLGRVAGFAIRSIRQEDLLVADTVTEVMLSVSGESIPLDRAAAETDTTFSLSGAVPRGDGPVICYVTPESDVVAVADDDDDDDDEGATDADPSADDTTDDDSTAATDVADEAPTTHTITQTLEASEQVTDVSWIRVGDDPLLQVTVAGETPVTALTGWGASITSATYRGGSTRIVAEAPPEESVRRLIETVDDVVDDTDLLAKEATTPSPEPVAAFRNELADRLTDRQQAALRAAYLADYFESPRGSTAAEVADSLDIAGPTLLYHLRRAQRKLVGAFLATDPATPAGSDQ</sequence>
<keyword evidence="1" id="KW-0805">Transcription regulation</keyword>
<dbReference type="Proteomes" id="UP000315385">
    <property type="component" value="Unassembled WGS sequence"/>
</dbReference>
<dbReference type="InterPro" id="IPR007050">
    <property type="entry name" value="HTH_bacterioopsin"/>
</dbReference>
<gene>
    <name evidence="5" type="ORF">EWF95_00940</name>
</gene>
<evidence type="ECO:0000313" key="6">
    <source>
        <dbReference type="Proteomes" id="UP000315385"/>
    </source>
</evidence>
<reference evidence="5 6" key="1">
    <citation type="submission" date="2019-02" db="EMBL/GenBank/DDBJ databases">
        <title>Halonotius sp. a new haloqrchaeon isolated from saline water.</title>
        <authorList>
            <person name="Duran-Viseras A."/>
            <person name="Sanchez-Porro C."/>
            <person name="Ventosa A."/>
        </authorList>
    </citation>
    <scope>NUCLEOTIDE SEQUENCE [LARGE SCALE GENOMIC DNA]</scope>
    <source>
        <strain evidence="5 6">F9-27</strain>
    </source>
</reference>
<dbReference type="RefSeq" id="WP_142442112.1">
    <property type="nucleotide sequence ID" value="NZ_SESI01000001.1"/>
</dbReference>
<keyword evidence="6" id="KW-1185">Reference proteome</keyword>
<dbReference type="EMBL" id="SESI01000001">
    <property type="protein sequence ID" value="TQQ81542.1"/>
    <property type="molecule type" value="Genomic_DNA"/>
</dbReference>
<dbReference type="PANTHER" id="PTHR34236:SF1">
    <property type="entry name" value="DIMETHYL SULFOXIDE REDUCTASE TRANSCRIPTIONAL ACTIVATOR"/>
    <property type="match status" value="1"/>
</dbReference>
<dbReference type="Gene3D" id="3.30.450.40">
    <property type="match status" value="1"/>
</dbReference>
<dbReference type="AlphaFoldDB" id="A0A544QQ17"/>
<dbReference type="InterPro" id="IPR000792">
    <property type="entry name" value="Tscrpt_reg_LuxR_C"/>
</dbReference>
<evidence type="ECO:0000256" key="2">
    <source>
        <dbReference type="ARBA" id="ARBA00023163"/>
    </source>
</evidence>
<dbReference type="SMART" id="SM00065">
    <property type="entry name" value="GAF"/>
    <property type="match status" value="1"/>
</dbReference>
<dbReference type="Pfam" id="PF13185">
    <property type="entry name" value="GAF_2"/>
    <property type="match status" value="1"/>
</dbReference>
<dbReference type="SUPFAM" id="SSF55785">
    <property type="entry name" value="PYP-like sensor domain (PAS domain)"/>
    <property type="match status" value="1"/>
</dbReference>
<dbReference type="Gene3D" id="3.30.450.20">
    <property type="entry name" value="PAS domain"/>
    <property type="match status" value="1"/>
</dbReference>
<accession>A0A544QQ17</accession>
<comment type="caution">
    <text evidence="5">The sequence shown here is derived from an EMBL/GenBank/DDBJ whole genome shotgun (WGS) entry which is preliminary data.</text>
</comment>
<evidence type="ECO:0000256" key="1">
    <source>
        <dbReference type="ARBA" id="ARBA00023015"/>
    </source>
</evidence>
<organism evidence="5 6">
    <name type="scientific">Halonotius roseus</name>
    <dbReference type="NCBI Taxonomy" id="2511997"/>
    <lineage>
        <taxon>Archaea</taxon>
        <taxon>Methanobacteriati</taxon>
        <taxon>Methanobacteriota</taxon>
        <taxon>Stenosarchaea group</taxon>
        <taxon>Halobacteria</taxon>
        <taxon>Halobacteriales</taxon>
        <taxon>Haloferacaceae</taxon>
        <taxon>Halonotius</taxon>
    </lineage>
</organism>
<dbReference type="GO" id="GO:0006355">
    <property type="term" value="P:regulation of DNA-templated transcription"/>
    <property type="evidence" value="ECO:0007669"/>
    <property type="project" value="InterPro"/>
</dbReference>
<dbReference type="PANTHER" id="PTHR34236">
    <property type="entry name" value="DIMETHYL SULFOXIDE REDUCTASE TRANSCRIPTIONAL ACTIVATOR"/>
    <property type="match status" value="1"/>
</dbReference>
<feature type="region of interest" description="Disordered" evidence="3">
    <location>
        <begin position="355"/>
        <end position="394"/>
    </location>
</feature>
<feature type="domain" description="HTH luxR-type" evidence="4">
    <location>
        <begin position="526"/>
        <end position="553"/>
    </location>
</feature>
<dbReference type="InterPro" id="IPR035965">
    <property type="entry name" value="PAS-like_dom_sf"/>
</dbReference>
<proteinExistence type="predicted"/>
<name>A0A544QQ17_9EURY</name>
<keyword evidence="2" id="KW-0804">Transcription</keyword>
<dbReference type="InterPro" id="IPR031803">
    <property type="entry name" value="BAT_GAF/HTH-assoc"/>
</dbReference>
<dbReference type="InterPro" id="IPR029016">
    <property type="entry name" value="GAF-like_dom_sf"/>
</dbReference>
<dbReference type="InterPro" id="IPR003018">
    <property type="entry name" value="GAF"/>
</dbReference>
<feature type="compositionally biased region" description="Acidic residues" evidence="3">
    <location>
        <begin position="356"/>
        <end position="382"/>
    </location>
</feature>
<evidence type="ECO:0000313" key="5">
    <source>
        <dbReference type="EMBL" id="TQQ81542.1"/>
    </source>
</evidence>